<dbReference type="EMBL" id="JARGCK010000053">
    <property type="protein sequence ID" value="MDK9867278.1"/>
    <property type="molecule type" value="Genomic_DNA"/>
</dbReference>
<gene>
    <name evidence="1" type="ORF">P1A27_15255</name>
</gene>
<dbReference type="InterPro" id="IPR059206">
    <property type="entry name" value="Sll1717-like"/>
</dbReference>
<name>A0AAW7AKH1_9STAP</name>
<dbReference type="Proteomes" id="UP001174037">
    <property type="component" value="Unassembled WGS sequence"/>
</dbReference>
<sequence>MKLKDFTFGFADAEKEYSREREIFKYSFYDPKNIIDQLLNSQKFMIVGRKGVGKTAFLSKIKYLSNQDDNLYTYALKLNDFEYSTFSKTSIEKNTMGTQKYKDSWDFLMLLLISKILYENFSHYENEELLELLAFLEEIGFNNFGLKEYKRDIKQLTKLKKGINVKGVGASFEKEFGYKPDSFVEQMSMLNSKIIDVITNSYNGYNNAYILIDGLDDILRYKKEQLDILTSLIRSVNYLNDKFFEESVGFKIILSIREDILDKVTDPDLNKIKRDGAVRLDWSKNVESLKSIVELRLMYLGIEEKKANEFLGNLFPKKFRTKDSWDYILDHTLYKPRDILQFMITCQELFPENDYLTFSKLKTTMKSYSNDYFINEMKDELSGFSDDEMINSLPQIFKSIGSKKFSFAEFKQHFNNQYPSKNIEDSELRLLLITLYNSGYLGQLIYVGKQRKASVNFKYRNPNTTLDIGSTFIIHQGIQYGLGVRL</sequence>
<evidence type="ECO:0008006" key="3">
    <source>
        <dbReference type="Google" id="ProtNLM"/>
    </source>
</evidence>
<reference evidence="1" key="2">
    <citation type="submission" date="2023-03" db="EMBL/GenBank/DDBJ databases">
        <authorList>
            <person name="Vazquez L."/>
            <person name="Rodriguez J."/>
            <person name="Mayo B."/>
            <person name="Florez A.B."/>
        </authorList>
    </citation>
    <scope>NUCLEOTIDE SEQUENCE</scope>
    <source>
        <strain evidence="1">5A3I</strain>
    </source>
</reference>
<evidence type="ECO:0000313" key="1">
    <source>
        <dbReference type="EMBL" id="MDK9867278.1"/>
    </source>
</evidence>
<proteinExistence type="predicted"/>
<comment type="caution">
    <text evidence="1">The sequence shown here is derived from an EMBL/GenBank/DDBJ whole genome shotgun (WGS) entry which is preliminary data.</text>
</comment>
<dbReference type="SUPFAM" id="SSF52540">
    <property type="entry name" value="P-loop containing nucleoside triphosphate hydrolases"/>
    <property type="match status" value="1"/>
</dbReference>
<reference evidence="1" key="1">
    <citation type="journal article" date="2023" name="Int. J. Mol. Sci.">
        <title>Antibiotic Resistance/Susceptibility Profiles of Staphylococcus equorum Strains from Cheese, and Genome Analysis for Antibiotic Resistance Genes.</title>
        <authorList>
            <person name="Vazquez L."/>
            <person name="Srednik M.E."/>
            <person name="Rodriguez J."/>
            <person name="Florez A.B."/>
            <person name="Mayo B."/>
        </authorList>
    </citation>
    <scope>NUCLEOTIDE SEQUENCE</scope>
    <source>
        <strain evidence="1">5A3I</strain>
    </source>
</reference>
<organism evidence="1 2">
    <name type="scientific">Staphylococcus equorum</name>
    <dbReference type="NCBI Taxonomy" id="246432"/>
    <lineage>
        <taxon>Bacteria</taxon>
        <taxon>Bacillati</taxon>
        <taxon>Bacillota</taxon>
        <taxon>Bacilli</taxon>
        <taxon>Bacillales</taxon>
        <taxon>Staphylococcaceae</taxon>
        <taxon>Staphylococcus</taxon>
    </lineage>
</organism>
<dbReference type="NCBIfam" id="NF047389">
    <property type="entry name" value="ATPase_Sll1717"/>
    <property type="match status" value="1"/>
</dbReference>
<dbReference type="RefSeq" id="WP_285324585.1">
    <property type="nucleotide sequence ID" value="NZ_JARGCK010000053.1"/>
</dbReference>
<accession>A0AAW7AKH1</accession>
<evidence type="ECO:0000313" key="2">
    <source>
        <dbReference type="Proteomes" id="UP001174037"/>
    </source>
</evidence>
<dbReference type="AlphaFoldDB" id="A0AAW7AKH1"/>
<dbReference type="InterPro" id="IPR027417">
    <property type="entry name" value="P-loop_NTPase"/>
</dbReference>
<protein>
    <recommendedName>
        <fullName evidence="3">KAP NTPase domain-containing protein</fullName>
    </recommendedName>
</protein>